<name>A0A1F2UX47_9ACTN</name>
<evidence type="ECO:0000259" key="4">
    <source>
        <dbReference type="PROSITE" id="PS51379"/>
    </source>
</evidence>
<dbReference type="PROSITE" id="PS00198">
    <property type="entry name" value="4FE4S_FER_1"/>
    <property type="match status" value="1"/>
</dbReference>
<dbReference type="AlphaFoldDB" id="A0A1F2UX47"/>
<protein>
    <recommendedName>
        <fullName evidence="4">4Fe-4S ferredoxin-type domain-containing protein</fullName>
    </recommendedName>
</protein>
<dbReference type="SUPFAM" id="SSF54862">
    <property type="entry name" value="4Fe-4S ferredoxins"/>
    <property type="match status" value="1"/>
</dbReference>
<comment type="caution">
    <text evidence="5">The sequence shown here is derived from an EMBL/GenBank/DDBJ whole genome shotgun (WGS) entry which is preliminary data.</text>
</comment>
<dbReference type="InterPro" id="IPR017896">
    <property type="entry name" value="4Fe4S_Fe-S-bd"/>
</dbReference>
<dbReference type="Proteomes" id="UP000178086">
    <property type="component" value="Unassembled WGS sequence"/>
</dbReference>
<feature type="non-terminal residue" evidence="5">
    <location>
        <position position="299"/>
    </location>
</feature>
<evidence type="ECO:0000256" key="3">
    <source>
        <dbReference type="ARBA" id="ARBA00023014"/>
    </source>
</evidence>
<keyword evidence="3" id="KW-0411">Iron-sulfur</keyword>
<dbReference type="EMBL" id="MELI01000003">
    <property type="protein sequence ID" value="OFW35996.1"/>
    <property type="molecule type" value="Genomic_DNA"/>
</dbReference>
<dbReference type="Pfam" id="PF00037">
    <property type="entry name" value="Fer4"/>
    <property type="match status" value="1"/>
</dbReference>
<evidence type="ECO:0000313" key="6">
    <source>
        <dbReference type="Proteomes" id="UP000178086"/>
    </source>
</evidence>
<accession>A0A1F2UX47</accession>
<gene>
    <name evidence="5" type="ORF">A2074_00850</name>
</gene>
<sequence>MTGRIRGAVGLGLAFLAGALWLKRKDSTKALARFHGSRLHDLLHSYFYFKWQATYLKPVKYVLEHPERFPERIYMSAGRRLMQTHHSKVLSTGTARRLVSIEEPVRMSNSEQVLPFEKARDIILENPGSIAVTECACRKIADDPCGPLDVCLVLGEPFVSFVVEHQKDGARRIDSDEAFAILEREHERGRVHTAWFKDVAGDRLYSICNCCSCCCLGLHALSYGFDVVASSGYVAQVDDAECILCEECQDACHFGALNVTDAVEIDAGKCMGCGVCVSECPEDAITLHEDPTKAPPLLL</sequence>
<dbReference type="GO" id="GO:0051536">
    <property type="term" value="F:iron-sulfur cluster binding"/>
    <property type="evidence" value="ECO:0007669"/>
    <property type="project" value="UniProtKB-KW"/>
</dbReference>
<proteinExistence type="predicted"/>
<keyword evidence="1" id="KW-0479">Metal-binding</keyword>
<reference evidence="5 6" key="1">
    <citation type="journal article" date="2016" name="Nat. Commun.">
        <title>Thousands of microbial genomes shed light on interconnected biogeochemical processes in an aquifer system.</title>
        <authorList>
            <person name="Anantharaman K."/>
            <person name="Brown C.T."/>
            <person name="Hug L.A."/>
            <person name="Sharon I."/>
            <person name="Castelle C.J."/>
            <person name="Probst A.J."/>
            <person name="Thomas B.C."/>
            <person name="Singh A."/>
            <person name="Wilkins M.J."/>
            <person name="Karaoz U."/>
            <person name="Brodie E.L."/>
            <person name="Williams K.H."/>
            <person name="Hubbard S.S."/>
            <person name="Banfield J.F."/>
        </authorList>
    </citation>
    <scope>NUCLEOTIDE SEQUENCE [LARGE SCALE GENOMIC DNA]</scope>
</reference>
<dbReference type="Gene3D" id="3.30.70.20">
    <property type="match status" value="1"/>
</dbReference>
<evidence type="ECO:0000313" key="5">
    <source>
        <dbReference type="EMBL" id="OFW35996.1"/>
    </source>
</evidence>
<dbReference type="PROSITE" id="PS51379">
    <property type="entry name" value="4FE4S_FER_2"/>
    <property type="match status" value="2"/>
</dbReference>
<feature type="domain" description="4Fe-4S ferredoxin-type" evidence="4">
    <location>
        <begin position="261"/>
        <end position="290"/>
    </location>
</feature>
<feature type="domain" description="4Fe-4S ferredoxin-type" evidence="4">
    <location>
        <begin position="233"/>
        <end position="260"/>
    </location>
</feature>
<organism evidence="5 6">
    <name type="scientific">Candidatus Aquicultor primus</name>
    <dbReference type="NCBI Taxonomy" id="1797195"/>
    <lineage>
        <taxon>Bacteria</taxon>
        <taxon>Bacillati</taxon>
        <taxon>Actinomycetota</taxon>
        <taxon>Candidatus Aquicultoria</taxon>
        <taxon>Candidatus Aquicultorales</taxon>
        <taxon>Candidatus Aquicultoraceae</taxon>
        <taxon>Candidatus Aquicultor</taxon>
    </lineage>
</organism>
<evidence type="ECO:0000256" key="2">
    <source>
        <dbReference type="ARBA" id="ARBA00023004"/>
    </source>
</evidence>
<dbReference type="InterPro" id="IPR017900">
    <property type="entry name" value="4Fe4S_Fe_S_CS"/>
</dbReference>
<evidence type="ECO:0000256" key="1">
    <source>
        <dbReference type="ARBA" id="ARBA00022723"/>
    </source>
</evidence>
<dbReference type="GO" id="GO:0046872">
    <property type="term" value="F:metal ion binding"/>
    <property type="evidence" value="ECO:0007669"/>
    <property type="project" value="UniProtKB-KW"/>
</dbReference>
<keyword evidence="2" id="KW-0408">Iron</keyword>